<keyword evidence="3 6" id="KW-0812">Transmembrane</keyword>
<dbReference type="Gene3D" id="1.20.1250.20">
    <property type="entry name" value="MFS general substrate transporter like domains"/>
    <property type="match status" value="1"/>
</dbReference>
<dbReference type="GO" id="GO:0016020">
    <property type="term" value="C:membrane"/>
    <property type="evidence" value="ECO:0007669"/>
    <property type="project" value="UniProtKB-SubCell"/>
</dbReference>
<evidence type="ECO:0000259" key="7">
    <source>
        <dbReference type="PROSITE" id="PS50850"/>
    </source>
</evidence>
<feature type="transmembrane region" description="Helical" evidence="6">
    <location>
        <begin position="69"/>
        <end position="88"/>
    </location>
</feature>
<name>A0A1R3RET7_ASPC5</name>
<dbReference type="InterPro" id="IPR020846">
    <property type="entry name" value="MFS_dom"/>
</dbReference>
<protein>
    <recommendedName>
        <fullName evidence="7">Major facilitator superfamily (MFS) profile domain-containing protein</fullName>
    </recommendedName>
</protein>
<dbReference type="InterPro" id="IPR005828">
    <property type="entry name" value="MFS_sugar_transport-like"/>
</dbReference>
<evidence type="ECO:0000256" key="5">
    <source>
        <dbReference type="ARBA" id="ARBA00023136"/>
    </source>
</evidence>
<dbReference type="InterPro" id="IPR050360">
    <property type="entry name" value="MFS_Sugar_Transporters"/>
</dbReference>
<feature type="transmembrane region" description="Helical" evidence="6">
    <location>
        <begin position="100"/>
        <end position="125"/>
    </location>
</feature>
<feature type="domain" description="Major facilitator superfamily (MFS) profile" evidence="7">
    <location>
        <begin position="27"/>
        <end position="237"/>
    </location>
</feature>
<dbReference type="InterPro" id="IPR036259">
    <property type="entry name" value="MFS_trans_sf"/>
</dbReference>
<gene>
    <name evidence="8" type="ORF">ASPCADRAFT_517225</name>
</gene>
<proteinExistence type="inferred from homology"/>
<evidence type="ECO:0000313" key="8">
    <source>
        <dbReference type="EMBL" id="OOF92995.1"/>
    </source>
</evidence>
<dbReference type="VEuPathDB" id="FungiDB:ASPCADRAFT_517225"/>
<dbReference type="OMA" id="RIVCCIF"/>
<evidence type="ECO:0000256" key="2">
    <source>
        <dbReference type="ARBA" id="ARBA00010992"/>
    </source>
</evidence>
<evidence type="ECO:0000256" key="4">
    <source>
        <dbReference type="ARBA" id="ARBA00022989"/>
    </source>
</evidence>
<dbReference type="AlphaFoldDB" id="A0A1R3RET7"/>
<keyword evidence="4 6" id="KW-1133">Transmembrane helix</keyword>
<dbReference type="STRING" id="602072.A0A1R3RET7"/>
<accession>A0A1R3RET7</accession>
<dbReference type="PANTHER" id="PTHR48022">
    <property type="entry name" value="PLASTIDIC GLUCOSE TRANSPORTER 4"/>
    <property type="match status" value="1"/>
</dbReference>
<feature type="transmembrane region" description="Helical" evidence="6">
    <location>
        <begin position="175"/>
        <end position="197"/>
    </location>
</feature>
<dbReference type="PANTHER" id="PTHR48022:SF26">
    <property type="entry name" value="MAJOR FACILITATOR SUPERFAMILY (MFS) PROFILE DOMAIN-CONTAINING PROTEIN-RELATED"/>
    <property type="match status" value="1"/>
</dbReference>
<comment type="subcellular location">
    <subcellularLocation>
        <location evidence="1">Membrane</location>
        <topology evidence="1">Multi-pass membrane protein</topology>
    </subcellularLocation>
</comment>
<dbReference type="Pfam" id="PF00083">
    <property type="entry name" value="Sugar_tr"/>
    <property type="match status" value="1"/>
</dbReference>
<sequence length="237" mass="26086">MAAITPSSASTRSPFLGFTGGWLTFWLTVACATDMSLFGYDQGVFGGVVVSEDFLKVHDLEGPTKTTTLSTVTAIYDIGCFVGAVMAFTIGERLGRKSAILLGTTIMAVGTLIQTTSYSLPQIIIGRIILGIQTETASPQWRGKLVILEMMTNIAGYALVNWINYGLSFRGGPIAWRFPIAFQFVFIFTLWGTVPWLPESPRWLMAHQREAEAIEVLSCLEAKSIDDPYIRTLRNEI</sequence>
<dbReference type="OrthoDB" id="4505272at2759"/>
<keyword evidence="9" id="KW-1185">Reference proteome</keyword>
<evidence type="ECO:0000256" key="3">
    <source>
        <dbReference type="ARBA" id="ARBA00022692"/>
    </source>
</evidence>
<keyword evidence="5 6" id="KW-0472">Membrane</keyword>
<feature type="transmembrane region" description="Helical" evidence="6">
    <location>
        <begin position="145"/>
        <end position="163"/>
    </location>
</feature>
<organism evidence="8 9">
    <name type="scientific">Aspergillus carbonarius (strain ITEM 5010)</name>
    <dbReference type="NCBI Taxonomy" id="602072"/>
    <lineage>
        <taxon>Eukaryota</taxon>
        <taxon>Fungi</taxon>
        <taxon>Dikarya</taxon>
        <taxon>Ascomycota</taxon>
        <taxon>Pezizomycotina</taxon>
        <taxon>Eurotiomycetes</taxon>
        <taxon>Eurotiomycetidae</taxon>
        <taxon>Eurotiales</taxon>
        <taxon>Aspergillaceae</taxon>
        <taxon>Aspergillus</taxon>
        <taxon>Aspergillus subgen. Circumdati</taxon>
    </lineage>
</organism>
<dbReference type="SUPFAM" id="SSF103473">
    <property type="entry name" value="MFS general substrate transporter"/>
    <property type="match status" value="1"/>
</dbReference>
<dbReference type="GO" id="GO:0005351">
    <property type="term" value="F:carbohydrate:proton symporter activity"/>
    <property type="evidence" value="ECO:0007669"/>
    <property type="project" value="TreeGrafter"/>
</dbReference>
<dbReference type="Proteomes" id="UP000188318">
    <property type="component" value="Unassembled WGS sequence"/>
</dbReference>
<dbReference type="EMBL" id="KV907505">
    <property type="protein sequence ID" value="OOF92995.1"/>
    <property type="molecule type" value="Genomic_DNA"/>
</dbReference>
<reference evidence="9" key="1">
    <citation type="journal article" date="2017" name="Genome Biol.">
        <title>Comparative genomics reveals high biological diversity and specific adaptations in the industrially and medically important fungal genus Aspergillus.</title>
        <authorList>
            <person name="de Vries R.P."/>
            <person name="Riley R."/>
            <person name="Wiebenga A."/>
            <person name="Aguilar-Osorio G."/>
            <person name="Amillis S."/>
            <person name="Uchima C.A."/>
            <person name="Anderluh G."/>
            <person name="Asadollahi M."/>
            <person name="Askin M."/>
            <person name="Barry K."/>
            <person name="Battaglia E."/>
            <person name="Bayram O."/>
            <person name="Benocci T."/>
            <person name="Braus-Stromeyer S.A."/>
            <person name="Caldana C."/>
            <person name="Canovas D."/>
            <person name="Cerqueira G.C."/>
            <person name="Chen F."/>
            <person name="Chen W."/>
            <person name="Choi C."/>
            <person name="Clum A."/>
            <person name="Dos Santos R.A."/>
            <person name="Damasio A.R."/>
            <person name="Diallinas G."/>
            <person name="Emri T."/>
            <person name="Fekete E."/>
            <person name="Flipphi M."/>
            <person name="Freyberg S."/>
            <person name="Gallo A."/>
            <person name="Gournas C."/>
            <person name="Habgood R."/>
            <person name="Hainaut M."/>
            <person name="Harispe M.L."/>
            <person name="Henrissat B."/>
            <person name="Hilden K.S."/>
            <person name="Hope R."/>
            <person name="Hossain A."/>
            <person name="Karabika E."/>
            <person name="Karaffa L."/>
            <person name="Karanyi Z."/>
            <person name="Krasevec N."/>
            <person name="Kuo A."/>
            <person name="Kusch H."/>
            <person name="LaButti K."/>
            <person name="Lagendijk E.L."/>
            <person name="Lapidus A."/>
            <person name="Levasseur A."/>
            <person name="Lindquist E."/>
            <person name="Lipzen A."/>
            <person name="Logrieco A.F."/>
            <person name="MacCabe A."/>
            <person name="Maekelae M.R."/>
            <person name="Malavazi I."/>
            <person name="Melin P."/>
            <person name="Meyer V."/>
            <person name="Mielnichuk N."/>
            <person name="Miskei M."/>
            <person name="Molnar A.P."/>
            <person name="Mule G."/>
            <person name="Ngan C.Y."/>
            <person name="Orejas M."/>
            <person name="Orosz E."/>
            <person name="Ouedraogo J.P."/>
            <person name="Overkamp K.M."/>
            <person name="Park H.-S."/>
            <person name="Perrone G."/>
            <person name="Piumi F."/>
            <person name="Punt P.J."/>
            <person name="Ram A.F."/>
            <person name="Ramon A."/>
            <person name="Rauscher S."/>
            <person name="Record E."/>
            <person name="Riano-Pachon D.M."/>
            <person name="Robert V."/>
            <person name="Roehrig J."/>
            <person name="Ruller R."/>
            <person name="Salamov A."/>
            <person name="Salih N.S."/>
            <person name="Samson R.A."/>
            <person name="Sandor E."/>
            <person name="Sanguinetti M."/>
            <person name="Schuetze T."/>
            <person name="Sepcic K."/>
            <person name="Shelest E."/>
            <person name="Sherlock G."/>
            <person name="Sophianopoulou V."/>
            <person name="Squina F.M."/>
            <person name="Sun H."/>
            <person name="Susca A."/>
            <person name="Todd R.B."/>
            <person name="Tsang A."/>
            <person name="Unkles S.E."/>
            <person name="van de Wiele N."/>
            <person name="van Rossen-Uffink D."/>
            <person name="Oliveira J.V."/>
            <person name="Vesth T.C."/>
            <person name="Visser J."/>
            <person name="Yu J.-H."/>
            <person name="Zhou M."/>
            <person name="Andersen M.R."/>
            <person name="Archer D.B."/>
            <person name="Baker S.E."/>
            <person name="Benoit I."/>
            <person name="Brakhage A.A."/>
            <person name="Braus G.H."/>
            <person name="Fischer R."/>
            <person name="Frisvad J.C."/>
            <person name="Goldman G.H."/>
            <person name="Houbraken J."/>
            <person name="Oakley B."/>
            <person name="Pocsi I."/>
            <person name="Scazzocchio C."/>
            <person name="Seiboth B."/>
            <person name="vanKuyk P.A."/>
            <person name="Wortman J."/>
            <person name="Dyer P.S."/>
            <person name="Grigoriev I.V."/>
        </authorList>
    </citation>
    <scope>NUCLEOTIDE SEQUENCE [LARGE SCALE GENOMIC DNA]</scope>
    <source>
        <strain evidence="9">ITEM 5010</strain>
    </source>
</reference>
<evidence type="ECO:0000256" key="6">
    <source>
        <dbReference type="SAM" id="Phobius"/>
    </source>
</evidence>
<evidence type="ECO:0000256" key="1">
    <source>
        <dbReference type="ARBA" id="ARBA00004141"/>
    </source>
</evidence>
<evidence type="ECO:0000313" key="9">
    <source>
        <dbReference type="Proteomes" id="UP000188318"/>
    </source>
</evidence>
<comment type="similarity">
    <text evidence="2">Belongs to the major facilitator superfamily. Sugar transporter (TC 2.A.1.1) family.</text>
</comment>
<dbReference type="PROSITE" id="PS50850">
    <property type="entry name" value="MFS"/>
    <property type="match status" value="1"/>
</dbReference>